<dbReference type="Proteomes" id="UP000538292">
    <property type="component" value="Unassembled WGS sequence"/>
</dbReference>
<reference evidence="1 2" key="1">
    <citation type="submission" date="2020-07" db="EMBL/GenBank/DDBJ databases">
        <title>Thermoactinomyces phylogeny.</title>
        <authorList>
            <person name="Dunlap C."/>
        </authorList>
    </citation>
    <scope>NUCLEOTIDE SEQUENCE [LARGE SCALE GENOMIC DNA]</scope>
    <source>
        <strain evidence="1 2">AMNI-1</strain>
    </source>
</reference>
<name>A0A7W1XV19_9BACL</name>
<dbReference type="RefSeq" id="WP_181741992.1">
    <property type="nucleotide sequence ID" value="NZ_JACEOL010000055.1"/>
</dbReference>
<dbReference type="AlphaFoldDB" id="A0A7W1XV19"/>
<keyword evidence="2" id="KW-1185">Reference proteome</keyword>
<proteinExistence type="predicted"/>
<organism evidence="1 2">
    <name type="scientific">Thermoactinomyces mirandus</name>
    <dbReference type="NCBI Taxonomy" id="2756294"/>
    <lineage>
        <taxon>Bacteria</taxon>
        <taxon>Bacillati</taxon>
        <taxon>Bacillota</taxon>
        <taxon>Bacilli</taxon>
        <taxon>Bacillales</taxon>
        <taxon>Thermoactinomycetaceae</taxon>
        <taxon>Thermoactinomyces</taxon>
    </lineage>
</organism>
<protein>
    <submittedName>
        <fullName evidence="1">Uncharacterized protein</fullName>
    </submittedName>
</protein>
<accession>A0A7W1XV19</accession>
<sequence>MGKFLRPEEAFMFGYKPACACQSGNPRLKPYLDKLLEKGYPNVFGWNILRDDYTFFHNEETNKSF</sequence>
<comment type="caution">
    <text evidence="1">The sequence shown here is derived from an EMBL/GenBank/DDBJ whole genome shotgun (WGS) entry which is preliminary data.</text>
</comment>
<evidence type="ECO:0000313" key="1">
    <source>
        <dbReference type="EMBL" id="MBA4603520.1"/>
    </source>
</evidence>
<gene>
    <name evidence="1" type="ORF">H2C83_14635</name>
</gene>
<evidence type="ECO:0000313" key="2">
    <source>
        <dbReference type="Proteomes" id="UP000538292"/>
    </source>
</evidence>
<dbReference type="EMBL" id="JACEOL010000055">
    <property type="protein sequence ID" value="MBA4603520.1"/>
    <property type="molecule type" value="Genomic_DNA"/>
</dbReference>